<organism evidence="3 4">
    <name type="scientific">Stenotrophomonas maltophilia</name>
    <name type="common">Pseudomonas maltophilia</name>
    <name type="synonym">Xanthomonas maltophilia</name>
    <dbReference type="NCBI Taxonomy" id="40324"/>
    <lineage>
        <taxon>Bacteria</taxon>
        <taxon>Pseudomonadati</taxon>
        <taxon>Pseudomonadota</taxon>
        <taxon>Gammaproteobacteria</taxon>
        <taxon>Lysobacterales</taxon>
        <taxon>Lysobacteraceae</taxon>
        <taxon>Stenotrophomonas</taxon>
        <taxon>Stenotrophomonas maltophilia group</taxon>
    </lineage>
</organism>
<feature type="domain" description="HTH cro/C1-type" evidence="2">
    <location>
        <begin position="14"/>
        <end position="73"/>
    </location>
</feature>
<proteinExistence type="predicted"/>
<feature type="compositionally biased region" description="Basic and acidic residues" evidence="1">
    <location>
        <begin position="45"/>
        <end position="55"/>
    </location>
</feature>
<dbReference type="PANTHER" id="PTHR43236:SF1">
    <property type="entry name" value="BLL7220 PROTEIN"/>
    <property type="match status" value="1"/>
</dbReference>
<dbReference type="Gene3D" id="1.10.260.40">
    <property type="entry name" value="lambda repressor-like DNA-binding domains"/>
    <property type="match status" value="1"/>
</dbReference>
<protein>
    <submittedName>
        <fullName evidence="3">Transcriptional regulator</fullName>
    </submittedName>
</protein>
<dbReference type="EMBL" id="LXXM01000124">
    <property type="protein sequence ID" value="PZS93354.1"/>
    <property type="molecule type" value="Genomic_DNA"/>
</dbReference>
<dbReference type="GO" id="GO:0003677">
    <property type="term" value="F:DNA binding"/>
    <property type="evidence" value="ECO:0007669"/>
    <property type="project" value="InterPro"/>
</dbReference>
<evidence type="ECO:0000313" key="3">
    <source>
        <dbReference type="EMBL" id="PZS93354.1"/>
    </source>
</evidence>
<dbReference type="SMART" id="SM00530">
    <property type="entry name" value="HTH_XRE"/>
    <property type="match status" value="1"/>
</dbReference>
<feature type="region of interest" description="Disordered" evidence="1">
    <location>
        <begin position="33"/>
        <end position="56"/>
    </location>
</feature>
<reference evidence="3 4" key="1">
    <citation type="submission" date="2016-05" db="EMBL/GenBank/DDBJ databases">
        <authorList>
            <person name="Lavstsen T."/>
            <person name="Jespersen J.S."/>
        </authorList>
    </citation>
    <scope>NUCLEOTIDE SEQUENCE [LARGE SCALE GENOMIC DNA]</scope>
    <source>
        <strain evidence="3 4">SM-5815</strain>
    </source>
</reference>
<evidence type="ECO:0000313" key="4">
    <source>
        <dbReference type="Proteomes" id="UP000249614"/>
    </source>
</evidence>
<comment type="caution">
    <text evidence="3">The sequence shown here is derived from an EMBL/GenBank/DDBJ whole genome shotgun (WGS) entry which is preliminary data.</text>
</comment>
<evidence type="ECO:0000256" key="1">
    <source>
        <dbReference type="SAM" id="MobiDB-lite"/>
    </source>
</evidence>
<dbReference type="PANTHER" id="PTHR43236">
    <property type="entry name" value="ANTITOXIN HIGA1"/>
    <property type="match status" value="1"/>
</dbReference>
<dbReference type="InterPro" id="IPR052345">
    <property type="entry name" value="Rad_response_metalloprotease"/>
</dbReference>
<accession>A0A2W6IE07</accession>
<dbReference type="CDD" id="cd00093">
    <property type="entry name" value="HTH_XRE"/>
    <property type="match status" value="1"/>
</dbReference>
<gene>
    <name evidence="3" type="ORF">A7X83_06055</name>
</gene>
<name>A0A2W6IE07_STEMA</name>
<dbReference type="AlphaFoldDB" id="A0A2W6IE07"/>
<dbReference type="SUPFAM" id="SSF47413">
    <property type="entry name" value="lambda repressor-like DNA-binding domains"/>
    <property type="match status" value="1"/>
</dbReference>
<evidence type="ECO:0000259" key="2">
    <source>
        <dbReference type="PROSITE" id="PS50943"/>
    </source>
</evidence>
<dbReference type="InterPro" id="IPR010982">
    <property type="entry name" value="Lambda_DNA-bd_dom_sf"/>
</dbReference>
<sequence>MPTKSPTSLFGRRLRAARLAAGLTQADLGRTLGLDDQNTAAPRVSRYETGKHEPDQDTAAKIAKALNLPVAYFHAVDDLLAEVILLVSQMPKKEREAILAMIRKRSGSSTRP</sequence>
<dbReference type="InterPro" id="IPR001387">
    <property type="entry name" value="Cro/C1-type_HTH"/>
</dbReference>
<dbReference type="Pfam" id="PF01381">
    <property type="entry name" value="HTH_3"/>
    <property type="match status" value="1"/>
</dbReference>
<dbReference type="Proteomes" id="UP000249614">
    <property type="component" value="Unassembled WGS sequence"/>
</dbReference>
<dbReference type="PROSITE" id="PS50943">
    <property type="entry name" value="HTH_CROC1"/>
    <property type="match status" value="1"/>
</dbReference>